<evidence type="ECO:0000313" key="2">
    <source>
        <dbReference type="EMBL" id="QGA66892.1"/>
    </source>
</evidence>
<dbReference type="Proteomes" id="UP000348942">
    <property type="component" value="Chromosome 2"/>
</dbReference>
<organism evidence="2 3">
    <name type="scientific">Vibrio algicola</name>
    <dbReference type="NCBI Taxonomy" id="2662262"/>
    <lineage>
        <taxon>Bacteria</taxon>
        <taxon>Pseudomonadati</taxon>
        <taxon>Pseudomonadota</taxon>
        <taxon>Gammaproteobacteria</taxon>
        <taxon>Vibrionales</taxon>
        <taxon>Vibrionaceae</taxon>
        <taxon>Vibrio</taxon>
    </lineage>
</organism>
<keyword evidence="3" id="KW-1185">Reference proteome</keyword>
<dbReference type="EMBL" id="CP045700">
    <property type="protein sequence ID" value="QGA66892.1"/>
    <property type="molecule type" value="Genomic_DNA"/>
</dbReference>
<name>A0A5Q0TI82_9VIBR</name>
<dbReference type="AlphaFoldDB" id="A0A5Q0TI82"/>
<sequence length="55" mass="6094">MSWQKTTTKPEGLIWGALNGLCSLNKKSPKPSMEWGEGMTMKKGKTGSLNTTFFK</sequence>
<evidence type="ECO:0000313" key="3">
    <source>
        <dbReference type="Proteomes" id="UP000348942"/>
    </source>
</evidence>
<reference evidence="2 3" key="1">
    <citation type="submission" date="2019-10" db="EMBL/GenBank/DDBJ databases">
        <title>Vibrio sp. nov., isolated from Coralline algae surface.</title>
        <authorList>
            <person name="Geng Y."/>
            <person name="Zhang X."/>
        </authorList>
    </citation>
    <scope>NUCLEOTIDE SEQUENCE [LARGE SCALE GENOMIC DNA]</scope>
    <source>
        <strain evidence="2 3">SM1977</strain>
    </source>
</reference>
<feature type="region of interest" description="Disordered" evidence="1">
    <location>
        <begin position="27"/>
        <end position="55"/>
    </location>
</feature>
<accession>A0A5Q0TI82</accession>
<evidence type="ECO:0000256" key="1">
    <source>
        <dbReference type="SAM" id="MobiDB-lite"/>
    </source>
</evidence>
<dbReference type="RefSeq" id="WP_153448981.1">
    <property type="nucleotide sequence ID" value="NZ_CP045700.1"/>
</dbReference>
<protein>
    <submittedName>
        <fullName evidence="2">Uncharacterized protein</fullName>
    </submittedName>
</protein>
<proteinExistence type="predicted"/>
<gene>
    <name evidence="2" type="ORF">GFB47_16080</name>
</gene>